<organism evidence="8 9">
    <name type="scientific">Ruixingdingia sedimenti</name>
    <dbReference type="NCBI Taxonomy" id="3073604"/>
    <lineage>
        <taxon>Bacteria</taxon>
        <taxon>Pseudomonadati</taxon>
        <taxon>Pseudomonadota</taxon>
        <taxon>Alphaproteobacteria</taxon>
        <taxon>Rhodobacterales</taxon>
        <taxon>Paracoccaceae</taxon>
        <taxon>Ruixingdingia</taxon>
    </lineage>
</organism>
<feature type="domain" description="CobW C-terminal" evidence="7">
    <location>
        <begin position="232"/>
        <end position="328"/>
    </location>
</feature>
<dbReference type="PANTHER" id="PTHR13748">
    <property type="entry name" value="COBW-RELATED"/>
    <property type="match status" value="1"/>
</dbReference>
<comment type="function">
    <text evidence="5">Zinc chaperone that directly transfers zinc cofactor to target proteins, thereby activating them. Zinc is transferred from the CXCC motif in the GTPase domain to the zinc binding site in target proteins in a process requiring GTP hydrolysis.</text>
</comment>
<dbReference type="CDD" id="cd03112">
    <property type="entry name" value="CobW-like"/>
    <property type="match status" value="1"/>
</dbReference>
<dbReference type="Pfam" id="PF07683">
    <property type="entry name" value="CobW_C"/>
    <property type="match status" value="1"/>
</dbReference>
<keyword evidence="3" id="KW-0143">Chaperone</keyword>
<evidence type="ECO:0000259" key="7">
    <source>
        <dbReference type="SMART" id="SM00833"/>
    </source>
</evidence>
<protein>
    <submittedName>
        <fullName evidence="8">GTP-binding protein</fullName>
    </submittedName>
</protein>
<reference evidence="8 9" key="1">
    <citation type="submission" date="2023-09" db="EMBL/GenBank/DDBJ databases">
        <title>Xinfangfangia sedmenti sp. nov., isolated the sedment.</title>
        <authorList>
            <person name="Xu L."/>
        </authorList>
    </citation>
    <scope>NUCLEOTIDE SEQUENCE [LARGE SCALE GENOMIC DNA]</scope>
    <source>
        <strain evidence="8 9">LG-4</strain>
    </source>
</reference>
<dbReference type="SUPFAM" id="SSF90002">
    <property type="entry name" value="Hypothetical protein YjiA, C-terminal domain"/>
    <property type="match status" value="1"/>
</dbReference>
<dbReference type="InterPro" id="IPR003495">
    <property type="entry name" value="CobW/HypB/UreG_nucleotide-bd"/>
</dbReference>
<evidence type="ECO:0000256" key="4">
    <source>
        <dbReference type="ARBA" id="ARBA00034320"/>
    </source>
</evidence>
<dbReference type="SMART" id="SM00833">
    <property type="entry name" value="CobW_C"/>
    <property type="match status" value="1"/>
</dbReference>
<dbReference type="EMBL" id="JAVKPH010000002">
    <property type="protein sequence ID" value="MDR5651535.1"/>
    <property type="molecule type" value="Genomic_DNA"/>
</dbReference>
<dbReference type="InterPro" id="IPR051316">
    <property type="entry name" value="Zinc-reg_GTPase_activator"/>
</dbReference>
<evidence type="ECO:0000256" key="3">
    <source>
        <dbReference type="ARBA" id="ARBA00023186"/>
    </source>
</evidence>
<accession>A0ABU1F3V0</accession>
<gene>
    <name evidence="8" type="ORF">RGD00_02885</name>
</gene>
<evidence type="ECO:0000256" key="2">
    <source>
        <dbReference type="ARBA" id="ARBA00022801"/>
    </source>
</evidence>
<comment type="caution">
    <text evidence="8">The sequence shown here is derived from an EMBL/GenBank/DDBJ whole genome shotgun (WGS) entry which is preliminary data.</text>
</comment>
<dbReference type="Proteomes" id="UP001247754">
    <property type="component" value="Unassembled WGS sequence"/>
</dbReference>
<dbReference type="Gene3D" id="3.30.1220.10">
    <property type="entry name" value="CobW-like, C-terminal domain"/>
    <property type="match status" value="1"/>
</dbReference>
<dbReference type="Gene3D" id="3.40.50.300">
    <property type="entry name" value="P-loop containing nucleotide triphosphate hydrolases"/>
    <property type="match status" value="1"/>
</dbReference>
<evidence type="ECO:0000313" key="9">
    <source>
        <dbReference type="Proteomes" id="UP001247754"/>
    </source>
</evidence>
<dbReference type="InterPro" id="IPR027417">
    <property type="entry name" value="P-loop_NTPase"/>
</dbReference>
<comment type="catalytic activity">
    <reaction evidence="6">
        <text>GTP + H2O = GDP + phosphate + H(+)</text>
        <dbReference type="Rhea" id="RHEA:19669"/>
        <dbReference type="ChEBI" id="CHEBI:15377"/>
        <dbReference type="ChEBI" id="CHEBI:15378"/>
        <dbReference type="ChEBI" id="CHEBI:37565"/>
        <dbReference type="ChEBI" id="CHEBI:43474"/>
        <dbReference type="ChEBI" id="CHEBI:58189"/>
    </reaction>
    <physiologicalReaction direction="left-to-right" evidence="6">
        <dbReference type="Rhea" id="RHEA:19670"/>
    </physiologicalReaction>
</comment>
<comment type="similarity">
    <text evidence="4">Belongs to the SIMIBI class G3E GTPase family. ZNG1 subfamily.</text>
</comment>
<proteinExistence type="inferred from homology"/>
<dbReference type="RefSeq" id="WP_310455732.1">
    <property type="nucleotide sequence ID" value="NZ_JAVKPH010000002.1"/>
</dbReference>
<sequence>MTDRTPGAAPQSDTRMRLTVLGGYLGSGKTTWLRHQLHVGAFGRVHVVVNEAAETPVDDALLGRAEGITLLAGGCCCCVGRPALIAALRDLCDARSRLSAADDRLDRIVLETSGLADPGAIVAAIQTDPVLINHIVVDETVVTVDAIHALAQLAGEPLGRRQIEAADRLVLTKVDAVDPVTLDTLRATLKVLNPGAVVAASVRGEGLALPPLPPGTAPAPLPPVAEDARGPITPTRLHIDPGIDWSAFTLWLSALLYARGDDLVRVKGVVRTPAGRLLIQTVRRVVQSPEILPEVPPEQGDMREDDTIVFIGRGYRPEDLGRSLRHFTGRTS</sequence>
<dbReference type="InterPro" id="IPR036627">
    <property type="entry name" value="CobW-likC_sf"/>
</dbReference>
<name>A0ABU1F3V0_9RHOB</name>
<dbReference type="Pfam" id="PF02492">
    <property type="entry name" value="cobW"/>
    <property type="match status" value="1"/>
</dbReference>
<evidence type="ECO:0000256" key="6">
    <source>
        <dbReference type="ARBA" id="ARBA00049117"/>
    </source>
</evidence>
<dbReference type="PANTHER" id="PTHR13748:SF62">
    <property type="entry name" value="COBW DOMAIN-CONTAINING PROTEIN"/>
    <property type="match status" value="1"/>
</dbReference>
<dbReference type="InterPro" id="IPR011629">
    <property type="entry name" value="CobW-like_C"/>
</dbReference>
<keyword evidence="2" id="KW-0378">Hydrolase</keyword>
<evidence type="ECO:0000256" key="1">
    <source>
        <dbReference type="ARBA" id="ARBA00022741"/>
    </source>
</evidence>
<keyword evidence="1" id="KW-0547">Nucleotide-binding</keyword>
<evidence type="ECO:0000256" key="5">
    <source>
        <dbReference type="ARBA" id="ARBA00045658"/>
    </source>
</evidence>
<dbReference type="SUPFAM" id="SSF52540">
    <property type="entry name" value="P-loop containing nucleoside triphosphate hydrolases"/>
    <property type="match status" value="1"/>
</dbReference>
<evidence type="ECO:0000313" key="8">
    <source>
        <dbReference type="EMBL" id="MDR5651535.1"/>
    </source>
</evidence>
<keyword evidence="9" id="KW-1185">Reference proteome</keyword>